<name>A0AAE0PB27_SORBR</name>
<proteinExistence type="predicted"/>
<sequence length="103" mass="11624">MLVRMPAVLLNTALSHTLSFKMPFSKLSMPLYSLDIPLFKIIRHIILPWKGFAPVRMSDNVYKNWAFDASDPDNRLTATGVSKGLRMAVSEGIIPTRFAVSDW</sequence>
<evidence type="ECO:0000313" key="1">
    <source>
        <dbReference type="EMBL" id="KAK3396614.1"/>
    </source>
</evidence>
<protein>
    <submittedName>
        <fullName evidence="1">Uncharacterized protein</fullName>
    </submittedName>
</protein>
<reference evidence="1" key="2">
    <citation type="submission" date="2023-07" db="EMBL/GenBank/DDBJ databases">
        <authorList>
            <consortium name="Lawrence Berkeley National Laboratory"/>
            <person name="Haridas S."/>
            <person name="Hensen N."/>
            <person name="Bonometti L."/>
            <person name="Westerberg I."/>
            <person name="Brannstrom I.O."/>
            <person name="Guillou S."/>
            <person name="Cros-Aarteil S."/>
            <person name="Calhoun S."/>
            <person name="Kuo A."/>
            <person name="Mondo S."/>
            <person name="Pangilinan J."/>
            <person name="Riley R."/>
            <person name="LaButti K."/>
            <person name="Andreopoulos B."/>
            <person name="Lipzen A."/>
            <person name="Chen C."/>
            <person name="Yanf M."/>
            <person name="Daum C."/>
            <person name="Ng V."/>
            <person name="Clum A."/>
            <person name="Steindorff A."/>
            <person name="Ohm R."/>
            <person name="Martin F."/>
            <person name="Silar P."/>
            <person name="Natvig D."/>
            <person name="Lalanne C."/>
            <person name="Gautier V."/>
            <person name="Ament-velasquez S.L."/>
            <person name="Kruys A."/>
            <person name="Hutchinson M.I."/>
            <person name="Powell A.J."/>
            <person name="Barry K."/>
            <person name="Miller A.N."/>
            <person name="Grigoriev I.V."/>
            <person name="Debuchy R."/>
            <person name="Gladieux P."/>
            <person name="Thoren M.H."/>
            <person name="Johannesson H."/>
        </authorList>
    </citation>
    <scope>NUCLEOTIDE SEQUENCE</scope>
    <source>
        <strain evidence="1">FGSC 1904</strain>
    </source>
</reference>
<accession>A0AAE0PB27</accession>
<organism evidence="1 2">
    <name type="scientific">Sordaria brevicollis</name>
    <dbReference type="NCBI Taxonomy" id="83679"/>
    <lineage>
        <taxon>Eukaryota</taxon>
        <taxon>Fungi</taxon>
        <taxon>Dikarya</taxon>
        <taxon>Ascomycota</taxon>
        <taxon>Pezizomycotina</taxon>
        <taxon>Sordariomycetes</taxon>
        <taxon>Sordariomycetidae</taxon>
        <taxon>Sordariales</taxon>
        <taxon>Sordariaceae</taxon>
        <taxon>Sordaria</taxon>
    </lineage>
</organism>
<dbReference type="EMBL" id="JAUTDP010000009">
    <property type="protein sequence ID" value="KAK3396614.1"/>
    <property type="molecule type" value="Genomic_DNA"/>
</dbReference>
<dbReference type="Proteomes" id="UP001281003">
    <property type="component" value="Unassembled WGS sequence"/>
</dbReference>
<evidence type="ECO:0000313" key="2">
    <source>
        <dbReference type="Proteomes" id="UP001281003"/>
    </source>
</evidence>
<comment type="caution">
    <text evidence="1">The sequence shown here is derived from an EMBL/GenBank/DDBJ whole genome shotgun (WGS) entry which is preliminary data.</text>
</comment>
<gene>
    <name evidence="1" type="ORF">B0T20DRAFT_276234</name>
</gene>
<keyword evidence="2" id="KW-1185">Reference proteome</keyword>
<dbReference type="AlphaFoldDB" id="A0AAE0PB27"/>
<reference evidence="1" key="1">
    <citation type="journal article" date="2023" name="Mol. Phylogenet. Evol.">
        <title>Genome-scale phylogeny and comparative genomics of the fungal order Sordariales.</title>
        <authorList>
            <person name="Hensen N."/>
            <person name="Bonometti L."/>
            <person name="Westerberg I."/>
            <person name="Brannstrom I.O."/>
            <person name="Guillou S."/>
            <person name="Cros-Aarteil S."/>
            <person name="Calhoun S."/>
            <person name="Haridas S."/>
            <person name="Kuo A."/>
            <person name="Mondo S."/>
            <person name="Pangilinan J."/>
            <person name="Riley R."/>
            <person name="LaButti K."/>
            <person name="Andreopoulos B."/>
            <person name="Lipzen A."/>
            <person name="Chen C."/>
            <person name="Yan M."/>
            <person name="Daum C."/>
            <person name="Ng V."/>
            <person name="Clum A."/>
            <person name="Steindorff A."/>
            <person name="Ohm R.A."/>
            <person name="Martin F."/>
            <person name="Silar P."/>
            <person name="Natvig D.O."/>
            <person name="Lalanne C."/>
            <person name="Gautier V."/>
            <person name="Ament-Velasquez S.L."/>
            <person name="Kruys A."/>
            <person name="Hutchinson M.I."/>
            <person name="Powell A.J."/>
            <person name="Barry K."/>
            <person name="Miller A.N."/>
            <person name="Grigoriev I.V."/>
            <person name="Debuchy R."/>
            <person name="Gladieux P."/>
            <person name="Hiltunen Thoren M."/>
            <person name="Johannesson H."/>
        </authorList>
    </citation>
    <scope>NUCLEOTIDE SEQUENCE</scope>
    <source>
        <strain evidence="1">FGSC 1904</strain>
    </source>
</reference>